<evidence type="ECO:0000313" key="2">
    <source>
        <dbReference type="Proteomes" id="UP001266305"/>
    </source>
</evidence>
<proteinExistence type="predicted"/>
<gene>
    <name evidence="1" type="ORF">P7K49_027864</name>
</gene>
<keyword evidence="2" id="KW-1185">Reference proteome</keyword>
<accession>A0ABQ9UAU9</accession>
<evidence type="ECO:0000313" key="1">
    <source>
        <dbReference type="EMBL" id="KAK2094126.1"/>
    </source>
</evidence>
<name>A0ABQ9UAU9_SAGOE</name>
<sequence>MALRVAVSWAFRKSKDDHGLVKTRMPWRGLSSSHTLHLTASELGDSDKLIQHHGACEERAGDVMEV</sequence>
<dbReference type="EMBL" id="JASSZA010000014">
    <property type="protein sequence ID" value="KAK2094126.1"/>
    <property type="molecule type" value="Genomic_DNA"/>
</dbReference>
<dbReference type="Proteomes" id="UP001266305">
    <property type="component" value="Unassembled WGS sequence"/>
</dbReference>
<protein>
    <submittedName>
        <fullName evidence="1">Uncharacterized protein</fullName>
    </submittedName>
</protein>
<comment type="caution">
    <text evidence="1">The sequence shown here is derived from an EMBL/GenBank/DDBJ whole genome shotgun (WGS) entry which is preliminary data.</text>
</comment>
<reference evidence="1 2" key="1">
    <citation type="submission" date="2023-05" db="EMBL/GenBank/DDBJ databases">
        <title>B98-5 Cell Line De Novo Hybrid Assembly: An Optical Mapping Approach.</title>
        <authorList>
            <person name="Kananen K."/>
            <person name="Auerbach J.A."/>
            <person name="Kautto E."/>
            <person name="Blachly J.S."/>
        </authorList>
    </citation>
    <scope>NUCLEOTIDE SEQUENCE [LARGE SCALE GENOMIC DNA]</scope>
    <source>
        <strain evidence="1">B95-8</strain>
        <tissue evidence="1">Cell line</tissue>
    </source>
</reference>
<organism evidence="1 2">
    <name type="scientific">Saguinus oedipus</name>
    <name type="common">Cotton-top tamarin</name>
    <name type="synonym">Oedipomidas oedipus</name>
    <dbReference type="NCBI Taxonomy" id="9490"/>
    <lineage>
        <taxon>Eukaryota</taxon>
        <taxon>Metazoa</taxon>
        <taxon>Chordata</taxon>
        <taxon>Craniata</taxon>
        <taxon>Vertebrata</taxon>
        <taxon>Euteleostomi</taxon>
        <taxon>Mammalia</taxon>
        <taxon>Eutheria</taxon>
        <taxon>Euarchontoglires</taxon>
        <taxon>Primates</taxon>
        <taxon>Haplorrhini</taxon>
        <taxon>Platyrrhini</taxon>
        <taxon>Cebidae</taxon>
        <taxon>Callitrichinae</taxon>
        <taxon>Saguinus</taxon>
    </lineage>
</organism>